<dbReference type="OrthoDB" id="1705774at2759"/>
<protein>
    <submittedName>
        <fullName evidence="3">Uncharacterized protein</fullName>
    </submittedName>
</protein>
<keyword evidence="4" id="KW-1185">Reference proteome</keyword>
<feature type="chain" id="PRO_5006617307" evidence="2">
    <location>
        <begin position="24"/>
        <end position="73"/>
    </location>
</feature>
<feature type="compositionally biased region" description="Polar residues" evidence="1">
    <location>
        <begin position="49"/>
        <end position="62"/>
    </location>
</feature>
<keyword evidence="2" id="KW-0732">Signal</keyword>
<proteinExistence type="predicted"/>
<dbReference type="AlphaFoldDB" id="A0A0S3RNK5"/>
<accession>A0A0S3RNK5</accession>
<reference evidence="3 4" key="1">
    <citation type="journal article" date="2015" name="Sci. Rep.">
        <title>The power of single molecule real-time sequencing technology in the de novo assembly of a eukaryotic genome.</title>
        <authorList>
            <person name="Sakai H."/>
            <person name="Naito K."/>
            <person name="Ogiso-Tanaka E."/>
            <person name="Takahashi Y."/>
            <person name="Iseki K."/>
            <person name="Muto C."/>
            <person name="Satou K."/>
            <person name="Teruya K."/>
            <person name="Shiroma A."/>
            <person name="Shimoji M."/>
            <person name="Hirano T."/>
            <person name="Itoh T."/>
            <person name="Kaga A."/>
            <person name="Tomooka N."/>
        </authorList>
    </citation>
    <scope>NUCLEOTIDE SEQUENCE [LARGE SCALE GENOMIC DNA]</scope>
    <source>
        <strain evidence="4">cv. Shumari</strain>
    </source>
</reference>
<feature type="region of interest" description="Disordered" evidence="1">
    <location>
        <begin position="36"/>
        <end position="73"/>
    </location>
</feature>
<gene>
    <name evidence="3" type="primary">Vigan.03G214100</name>
    <name evidence="3" type="ORF">VIGAN_03214100</name>
</gene>
<evidence type="ECO:0000313" key="3">
    <source>
        <dbReference type="EMBL" id="BAT82172.1"/>
    </source>
</evidence>
<evidence type="ECO:0000256" key="1">
    <source>
        <dbReference type="SAM" id="MobiDB-lite"/>
    </source>
</evidence>
<dbReference type="Proteomes" id="UP000291084">
    <property type="component" value="Chromosome 3"/>
</dbReference>
<name>A0A0S3RNK5_PHAAN</name>
<organism evidence="3 4">
    <name type="scientific">Vigna angularis var. angularis</name>
    <dbReference type="NCBI Taxonomy" id="157739"/>
    <lineage>
        <taxon>Eukaryota</taxon>
        <taxon>Viridiplantae</taxon>
        <taxon>Streptophyta</taxon>
        <taxon>Embryophyta</taxon>
        <taxon>Tracheophyta</taxon>
        <taxon>Spermatophyta</taxon>
        <taxon>Magnoliopsida</taxon>
        <taxon>eudicotyledons</taxon>
        <taxon>Gunneridae</taxon>
        <taxon>Pentapetalae</taxon>
        <taxon>rosids</taxon>
        <taxon>fabids</taxon>
        <taxon>Fabales</taxon>
        <taxon>Fabaceae</taxon>
        <taxon>Papilionoideae</taxon>
        <taxon>50 kb inversion clade</taxon>
        <taxon>NPAAA clade</taxon>
        <taxon>indigoferoid/millettioid clade</taxon>
        <taxon>Phaseoleae</taxon>
        <taxon>Vigna</taxon>
    </lineage>
</organism>
<sequence>MKASWKHQCLLFTLLAIVLLSEGSRLPKEYWEQMLPKKLPSPSSSPSKGTNSVTPSSSSTMENHGLPTSDGKV</sequence>
<feature type="signal peptide" evidence="2">
    <location>
        <begin position="1"/>
        <end position="23"/>
    </location>
</feature>
<dbReference type="EMBL" id="AP015036">
    <property type="protein sequence ID" value="BAT82172.1"/>
    <property type="molecule type" value="Genomic_DNA"/>
</dbReference>
<evidence type="ECO:0000256" key="2">
    <source>
        <dbReference type="SAM" id="SignalP"/>
    </source>
</evidence>
<feature type="compositionally biased region" description="Low complexity" evidence="1">
    <location>
        <begin position="36"/>
        <end position="48"/>
    </location>
</feature>
<evidence type="ECO:0000313" key="4">
    <source>
        <dbReference type="Proteomes" id="UP000291084"/>
    </source>
</evidence>